<comment type="caution">
    <text evidence="3">The sequence shown here is derived from an EMBL/GenBank/DDBJ whole genome shotgun (WGS) entry which is preliminary data.</text>
</comment>
<evidence type="ECO:0000256" key="1">
    <source>
        <dbReference type="SAM" id="Phobius"/>
    </source>
</evidence>
<evidence type="ECO:0000259" key="2">
    <source>
        <dbReference type="Pfam" id="PF02517"/>
    </source>
</evidence>
<sequence length="245" mass="28030">MKKQYWYVIITYVAMQLSSLVGVPLLTHSGFINASNKDIAISIATGYWAVISFSLALLFVLYFMREDMAYSYDRHRASIGTSIFWSIGGFLLALFAQSIAANIEMHLFGVEMGSENTRRIVEMVKLTPALILVTSVVGPILEEIIFRKIIFGTLYQKYNFFLSALVSSLLFAVVHLEFEHLLLYATMGFVFAFLYVKTKRILVPIAAHVLMNTFVVVMQILFAEEIEKIMREAKQMQFVIWRLFS</sequence>
<keyword evidence="3" id="KW-0378">Hydrolase</keyword>
<dbReference type="InterPro" id="IPR052710">
    <property type="entry name" value="CAAX_protease"/>
</dbReference>
<keyword evidence="4" id="KW-1185">Reference proteome</keyword>
<evidence type="ECO:0000313" key="4">
    <source>
        <dbReference type="Proteomes" id="UP000032047"/>
    </source>
</evidence>
<accession>A0A0D0GW79</accession>
<keyword evidence="3" id="KW-0645">Protease</keyword>
<keyword evidence="1" id="KW-0812">Transmembrane</keyword>
<dbReference type="GO" id="GO:0004175">
    <property type="term" value="F:endopeptidase activity"/>
    <property type="evidence" value="ECO:0007669"/>
    <property type="project" value="UniProtKB-ARBA"/>
</dbReference>
<keyword evidence="1" id="KW-1133">Transmembrane helix</keyword>
<dbReference type="Pfam" id="PF02517">
    <property type="entry name" value="Rce1-like"/>
    <property type="match status" value="1"/>
</dbReference>
<feature type="transmembrane region" description="Helical" evidence="1">
    <location>
        <begin position="201"/>
        <end position="222"/>
    </location>
</feature>
<dbReference type="RefSeq" id="WP_042536377.1">
    <property type="nucleotide sequence ID" value="NZ_JXTG01000029.1"/>
</dbReference>
<feature type="transmembrane region" description="Helical" evidence="1">
    <location>
        <begin position="123"/>
        <end position="146"/>
    </location>
</feature>
<feature type="transmembrane region" description="Helical" evidence="1">
    <location>
        <begin position="83"/>
        <end position="103"/>
    </location>
</feature>
<feature type="transmembrane region" description="Helical" evidence="1">
    <location>
        <begin position="5"/>
        <end position="27"/>
    </location>
</feature>
<dbReference type="GO" id="GO:0080120">
    <property type="term" value="P:CAAX-box protein maturation"/>
    <property type="evidence" value="ECO:0007669"/>
    <property type="project" value="UniProtKB-ARBA"/>
</dbReference>
<dbReference type="PATRIC" id="fig|265546.4.peg.2830"/>
<organism evidence="3 4">
    <name type="scientific">Anoxybacillus ayderensis</name>
    <dbReference type="NCBI Taxonomy" id="265546"/>
    <lineage>
        <taxon>Bacteria</taxon>
        <taxon>Bacillati</taxon>
        <taxon>Bacillota</taxon>
        <taxon>Bacilli</taxon>
        <taxon>Bacillales</taxon>
        <taxon>Anoxybacillaceae</taxon>
        <taxon>Anoxybacillus</taxon>
    </lineage>
</organism>
<proteinExistence type="predicted"/>
<dbReference type="EMBL" id="JXTG01000029">
    <property type="protein sequence ID" value="KIP20016.1"/>
    <property type="molecule type" value="Genomic_DNA"/>
</dbReference>
<protein>
    <submittedName>
        <fullName evidence="3">CAAX amino terminal protease self-immunity</fullName>
    </submittedName>
</protein>
<reference evidence="3 4" key="1">
    <citation type="submission" date="2015-01" db="EMBL/GenBank/DDBJ databases">
        <title>Genome sequence of Anoxybacillus ayderensis strain AB04.</title>
        <authorList>
            <person name="Belduz A.O."/>
            <person name="Canakci S."/>
            <person name="Chan K.-G."/>
            <person name="Kahar U.M."/>
            <person name="Yaakob A.S."/>
            <person name="Chan C.S."/>
            <person name="Goh K.M."/>
        </authorList>
    </citation>
    <scope>NUCLEOTIDE SEQUENCE [LARGE SCALE GENOMIC DNA]</scope>
    <source>
        <strain evidence="3 4">AB04</strain>
    </source>
</reference>
<feature type="transmembrane region" description="Helical" evidence="1">
    <location>
        <begin position="158"/>
        <end position="175"/>
    </location>
</feature>
<keyword evidence="1" id="KW-0472">Membrane</keyword>
<name>A0A0D0GW79_9BACL</name>
<dbReference type="InterPro" id="IPR003675">
    <property type="entry name" value="Rce1/LyrA-like_dom"/>
</dbReference>
<gene>
    <name evidence="3" type="ORF">JV16_02827</name>
</gene>
<dbReference type="Proteomes" id="UP000032047">
    <property type="component" value="Unassembled WGS sequence"/>
</dbReference>
<feature type="domain" description="CAAX prenyl protease 2/Lysostaphin resistance protein A-like" evidence="2">
    <location>
        <begin position="128"/>
        <end position="214"/>
    </location>
</feature>
<dbReference type="GO" id="GO:0006508">
    <property type="term" value="P:proteolysis"/>
    <property type="evidence" value="ECO:0007669"/>
    <property type="project" value="UniProtKB-KW"/>
</dbReference>
<dbReference type="PANTHER" id="PTHR36435:SF6">
    <property type="entry name" value="ABORTIVE INFECTION PROTEIN"/>
    <property type="match status" value="1"/>
</dbReference>
<feature type="transmembrane region" description="Helical" evidence="1">
    <location>
        <begin position="39"/>
        <end position="63"/>
    </location>
</feature>
<evidence type="ECO:0000313" key="3">
    <source>
        <dbReference type="EMBL" id="KIP20016.1"/>
    </source>
</evidence>
<feature type="transmembrane region" description="Helical" evidence="1">
    <location>
        <begin position="181"/>
        <end position="196"/>
    </location>
</feature>
<dbReference type="AlphaFoldDB" id="A0A0D0GW79"/>
<dbReference type="PANTHER" id="PTHR36435">
    <property type="entry name" value="SLR1288 PROTEIN"/>
    <property type="match status" value="1"/>
</dbReference>